<proteinExistence type="predicted"/>
<gene>
    <name evidence="1" type="ORF">PQ472_05260</name>
</gene>
<reference evidence="1 2" key="1">
    <citation type="submission" date="2023-02" db="EMBL/GenBank/DDBJ databases">
        <title>Genome sequence of Lacticaseibacillus sp. KACC 23028.</title>
        <authorList>
            <person name="Kim S."/>
            <person name="Heo J."/>
            <person name="Kwon S.-W."/>
        </authorList>
    </citation>
    <scope>NUCLEOTIDE SEQUENCE [LARGE SCALE GENOMIC DNA]</scope>
    <source>
        <strain evidence="1 2">KACC 23028</strain>
    </source>
</reference>
<sequence>MGLIMAKTEYLALHNSNKTYAGVWLNNWFYPFGSGIYYLLPGTEEDTDNEGHPIKLSRQKRPLSVQGVSLAALKNVTHQDCVLYCPVAEFVMPANGAALGAEIQDDHHYMWINLGAVPPQSRLALPLANGTTTYIQFS</sequence>
<organism evidence="1 2">
    <name type="scientific">Lacticaseibacillus pabuli</name>
    <dbReference type="NCBI Taxonomy" id="3025672"/>
    <lineage>
        <taxon>Bacteria</taxon>
        <taxon>Bacillati</taxon>
        <taxon>Bacillota</taxon>
        <taxon>Bacilli</taxon>
        <taxon>Lactobacillales</taxon>
        <taxon>Lactobacillaceae</taxon>
        <taxon>Lacticaseibacillus</taxon>
    </lineage>
</organism>
<dbReference type="EMBL" id="CP117884">
    <property type="protein sequence ID" value="WDF83646.1"/>
    <property type="molecule type" value="Genomic_DNA"/>
</dbReference>
<keyword evidence="2" id="KW-1185">Reference proteome</keyword>
<accession>A0ABY7WXB1</accession>
<dbReference type="Proteomes" id="UP001220377">
    <property type="component" value="Chromosome"/>
</dbReference>
<protein>
    <submittedName>
        <fullName evidence="1">Uncharacterized protein</fullName>
    </submittedName>
</protein>
<evidence type="ECO:0000313" key="2">
    <source>
        <dbReference type="Proteomes" id="UP001220377"/>
    </source>
</evidence>
<dbReference type="RefSeq" id="WP_274261938.1">
    <property type="nucleotide sequence ID" value="NZ_CP117884.1"/>
</dbReference>
<name>A0ABY7WXB1_9LACO</name>
<evidence type="ECO:0000313" key="1">
    <source>
        <dbReference type="EMBL" id="WDF83646.1"/>
    </source>
</evidence>